<proteinExistence type="predicted"/>
<organism evidence="1 2">
    <name type="scientific">Agrococcus baldri</name>
    <dbReference type="NCBI Taxonomy" id="153730"/>
    <lineage>
        <taxon>Bacteria</taxon>
        <taxon>Bacillati</taxon>
        <taxon>Actinomycetota</taxon>
        <taxon>Actinomycetes</taxon>
        <taxon>Micrococcales</taxon>
        <taxon>Microbacteriaceae</taxon>
        <taxon>Agrococcus</taxon>
    </lineage>
</organism>
<evidence type="ECO:0000313" key="2">
    <source>
        <dbReference type="Proteomes" id="UP000198506"/>
    </source>
</evidence>
<name>A0AA94HL49_9MICO</name>
<dbReference type="GO" id="GO:0006777">
    <property type="term" value="P:Mo-molybdopterin cofactor biosynthetic process"/>
    <property type="evidence" value="ECO:0007669"/>
    <property type="project" value="InterPro"/>
</dbReference>
<dbReference type="InterPro" id="IPR003448">
    <property type="entry name" value="Mopterin_biosynth_MoaE"/>
</dbReference>
<accession>A0AA94HL49</accession>
<comment type="caution">
    <text evidence="1">The sequence shown here is derived from an EMBL/GenBank/DDBJ whole genome shotgun (WGS) entry which is preliminary data.</text>
</comment>
<protein>
    <submittedName>
        <fullName evidence="1">Molybdopterin synthase subunit MoaE</fullName>
    </submittedName>
</protein>
<dbReference type="InterPro" id="IPR036563">
    <property type="entry name" value="MoaE_sf"/>
</dbReference>
<dbReference type="SUPFAM" id="SSF54690">
    <property type="entry name" value="Molybdopterin synthase subunit MoaE"/>
    <property type="match status" value="1"/>
</dbReference>
<dbReference type="Pfam" id="PF02391">
    <property type="entry name" value="MoaE"/>
    <property type="match status" value="1"/>
</dbReference>
<dbReference type="Proteomes" id="UP000198506">
    <property type="component" value="Unassembled WGS sequence"/>
</dbReference>
<reference evidence="1 2" key="1">
    <citation type="submission" date="2016-10" db="EMBL/GenBank/DDBJ databases">
        <authorList>
            <person name="Varghese N."/>
            <person name="Submissions S."/>
        </authorList>
    </citation>
    <scope>NUCLEOTIDE SEQUENCE [LARGE SCALE GENOMIC DNA]</scope>
    <source>
        <strain evidence="1 2">IAM 15147</strain>
    </source>
</reference>
<dbReference type="CDD" id="cd00756">
    <property type="entry name" value="MoaE"/>
    <property type="match status" value="1"/>
</dbReference>
<evidence type="ECO:0000313" key="1">
    <source>
        <dbReference type="EMBL" id="SFS03690.1"/>
    </source>
</evidence>
<dbReference type="AlphaFoldDB" id="A0AA94HL49"/>
<dbReference type="EMBL" id="FOZN01000001">
    <property type="protein sequence ID" value="SFS03690.1"/>
    <property type="molecule type" value="Genomic_DNA"/>
</dbReference>
<sequence length="152" mass="15589">MHAGAATDSAAGAVRLARVESVPLDLAAHLAAVEDDTAGAISTFIGRVRDHDPHASAPVVALEYSAHPDASAALRGIAERAAAGTRAVVAVSHRVGTLQVGDLAVVIAVAAPHRDEAFTVCRAVIETIKLELPVWKRQHAADGSAQWQGLGG</sequence>
<keyword evidence="2" id="KW-1185">Reference proteome</keyword>
<gene>
    <name evidence="1" type="ORF">SAMN04487783_0773</name>
</gene>
<dbReference type="PANTHER" id="PTHR23404">
    <property type="entry name" value="MOLYBDOPTERIN SYNTHASE RELATED"/>
    <property type="match status" value="1"/>
</dbReference>
<dbReference type="Gene3D" id="3.90.1170.40">
    <property type="entry name" value="Molybdopterin biosynthesis MoaE subunit"/>
    <property type="match status" value="1"/>
</dbReference>